<dbReference type="Pfam" id="PF09669">
    <property type="entry name" value="Phage_pRha"/>
    <property type="match status" value="1"/>
</dbReference>
<dbReference type="EMBL" id="CP000230">
    <property type="protein sequence ID" value="ABC24109.1"/>
    <property type="molecule type" value="Genomic_DNA"/>
</dbReference>
<dbReference type="EnsemblBacteria" id="ABC24109">
    <property type="protein sequence ID" value="ABC24109"/>
    <property type="gene ID" value="Rru_A3314"/>
</dbReference>
<organism evidence="1 2">
    <name type="scientific">Rhodospirillum rubrum (strain ATCC 11170 / ATH 1.1.1 / DSM 467 / LMG 4362 / NCIMB 8255 / S1)</name>
    <dbReference type="NCBI Taxonomy" id="269796"/>
    <lineage>
        <taxon>Bacteria</taxon>
        <taxon>Pseudomonadati</taxon>
        <taxon>Pseudomonadota</taxon>
        <taxon>Alphaproteobacteria</taxon>
        <taxon>Rhodospirillales</taxon>
        <taxon>Rhodospirillaceae</taxon>
        <taxon>Rhodospirillum</taxon>
    </lineage>
</organism>
<protein>
    <submittedName>
        <fullName evidence="1">Uncharacterized phage-encoded protein-like</fullName>
    </submittedName>
</protein>
<name>Q2RP36_RHORT</name>
<proteinExistence type="predicted"/>
<gene>
    <name evidence="1" type="ordered locus">Rru_A3314</name>
</gene>
<dbReference type="eggNOG" id="COG3646">
    <property type="taxonomic scope" value="Bacteria"/>
</dbReference>
<accession>Q2RP36</accession>
<dbReference type="NCBIfam" id="TIGR02681">
    <property type="entry name" value="phage_pRha"/>
    <property type="match status" value="1"/>
</dbReference>
<dbReference type="HOGENOM" id="CLU_1030061_0_0_5"/>
<dbReference type="AlphaFoldDB" id="Q2RP36"/>
<keyword evidence="2" id="KW-1185">Reference proteome</keyword>
<evidence type="ECO:0000313" key="2">
    <source>
        <dbReference type="Proteomes" id="UP000001929"/>
    </source>
</evidence>
<evidence type="ECO:0000313" key="1">
    <source>
        <dbReference type="EMBL" id="ABC24109.1"/>
    </source>
</evidence>
<reference evidence="1 2" key="1">
    <citation type="journal article" date="2011" name="Stand. Genomic Sci.">
        <title>Complete genome sequence of Rhodospirillum rubrum type strain (S1).</title>
        <authorList>
            <person name="Munk A.C."/>
            <person name="Copeland A."/>
            <person name="Lucas S."/>
            <person name="Lapidus A."/>
            <person name="Del Rio T.G."/>
            <person name="Barry K."/>
            <person name="Detter J.C."/>
            <person name="Hammon N."/>
            <person name="Israni S."/>
            <person name="Pitluck S."/>
            <person name="Brettin T."/>
            <person name="Bruce D."/>
            <person name="Han C."/>
            <person name="Tapia R."/>
            <person name="Gilna P."/>
            <person name="Schmutz J."/>
            <person name="Larimer F."/>
            <person name="Land M."/>
            <person name="Kyrpides N.C."/>
            <person name="Mavromatis K."/>
            <person name="Richardson P."/>
            <person name="Rohde M."/>
            <person name="Goker M."/>
            <person name="Klenk H.P."/>
            <person name="Zhang Y."/>
            <person name="Roberts G.P."/>
            <person name="Reslewic S."/>
            <person name="Schwartz D.C."/>
        </authorList>
    </citation>
    <scope>NUCLEOTIDE SEQUENCE [LARGE SCALE GENOMIC DNA]</scope>
    <source>
        <strain evidence="2">ATCC 11170 / ATH 1.1.1 / DSM 467 / LMG 4362 / NCIMB 8255 / S1</strain>
    </source>
</reference>
<dbReference type="InterPro" id="IPR014054">
    <property type="entry name" value="Phage_regulatory_Rha"/>
</dbReference>
<sequence length="242" mass="26923">MSQTSGSLGGRPATEFWLNKKQALFIIAKSETSLAVDITIKVIEKFDAYERGLISNAPAVAALPDFNDPAEAALPIVHVKDGTVFANSRDVAAYFGKRHDHVLDKINKIWLRAPHRGLPNFRETPMTNFQNGQEYRTFDMTKDGFTFLVMGFTGAEAEGFKWKYIDRFNEMEECLRNPPAVPALPAVPSAALPVVHIKDGKVFANSRDVAAYSGKLHKDVLRDIDQTLENIHDANLRSGPYC</sequence>
<dbReference type="KEGG" id="rru:Rru_A3314"/>
<dbReference type="eggNOG" id="COG2197">
    <property type="taxonomic scope" value="Bacteria"/>
</dbReference>
<dbReference type="Proteomes" id="UP000001929">
    <property type="component" value="Chromosome"/>
</dbReference>